<reference evidence="10" key="2">
    <citation type="journal article" date="2022" name="Microbiol. Resour. Announc.">
        <title>Metagenome Sequencing to Explore Phylogenomics of Terrestrial Cyanobacteria.</title>
        <authorList>
            <person name="Ward R.D."/>
            <person name="Stajich J.E."/>
            <person name="Johansen J.R."/>
            <person name="Huntemann M."/>
            <person name="Clum A."/>
            <person name="Foster B."/>
            <person name="Foster B."/>
            <person name="Roux S."/>
            <person name="Palaniappan K."/>
            <person name="Varghese N."/>
            <person name="Mukherjee S."/>
            <person name="Reddy T.B.K."/>
            <person name="Daum C."/>
            <person name="Copeland A."/>
            <person name="Chen I.A."/>
            <person name="Ivanova N.N."/>
            <person name="Kyrpides N.C."/>
            <person name="Shapiro N."/>
            <person name="Eloe-Fadrosh E.A."/>
            <person name="Pietrasiak N."/>
        </authorList>
    </citation>
    <scope>NUCLEOTIDE SEQUENCE</scope>
    <source>
        <strain evidence="10">CPER-KK1</strain>
    </source>
</reference>
<feature type="binding site" evidence="8">
    <location>
        <position position="149"/>
    </location>
    <ligand>
        <name>Zn(2+)</name>
        <dbReference type="ChEBI" id="CHEBI:29105"/>
    </ligand>
</feature>
<evidence type="ECO:0000259" key="9">
    <source>
        <dbReference type="PROSITE" id="PS51462"/>
    </source>
</evidence>
<feature type="binding site" evidence="8">
    <location>
        <position position="207"/>
    </location>
    <ligand>
        <name>a divalent metal cation</name>
        <dbReference type="ChEBI" id="CHEBI:60240"/>
        <label>3</label>
    </ligand>
</feature>
<dbReference type="EC" id="3.6.1.22" evidence="8"/>
<comment type="subunit">
    <text evidence="8">Homodimer.</text>
</comment>
<evidence type="ECO:0000256" key="1">
    <source>
        <dbReference type="ARBA" id="ARBA00009595"/>
    </source>
</evidence>
<comment type="function">
    <text evidence="8">mRNA decapping enzyme that specifically removes the nicotinamide adenine dinucleotide (NAD) cap from a subset of mRNAs by hydrolyzing the diphosphate linkage to produce nicotinamide mononucleotide (NMN) and 5' monophosphate mRNA. The NAD-cap is present at the 5'-end of some mRNAs and stabilizes RNA against 5'-processing. Has preference for mRNAs with a 5'-end purine. Catalyzes the hydrolysis of a broad range of dinucleotide pyrophosphates.</text>
</comment>
<feature type="binding site" evidence="8">
    <location>
        <position position="211"/>
    </location>
    <ligand>
        <name>a divalent metal cation</name>
        <dbReference type="ChEBI" id="CHEBI:60240"/>
        <label>3</label>
    </ligand>
</feature>
<dbReference type="HAMAP" id="MF_00297">
    <property type="entry name" value="Nudix_NudC"/>
    <property type="match status" value="1"/>
</dbReference>
<dbReference type="InterPro" id="IPR015375">
    <property type="entry name" value="NADH_PPase-like_N"/>
</dbReference>
<dbReference type="InterPro" id="IPR022925">
    <property type="entry name" value="RNA_Hydrolase_NudC"/>
</dbReference>
<evidence type="ECO:0000256" key="8">
    <source>
        <dbReference type="HAMAP-Rule" id="MF_00297"/>
    </source>
</evidence>
<protein>
    <recommendedName>
        <fullName evidence="8">NAD-capped RNA hydrolase NudC</fullName>
        <shortName evidence="8">DeNADding enzyme NudC</shortName>
        <ecNumber evidence="8">3.6.1.-</ecNumber>
    </recommendedName>
    <alternativeName>
        <fullName evidence="8">NADH pyrophosphatase</fullName>
        <ecNumber evidence="8">3.6.1.22</ecNumber>
    </alternativeName>
</protein>
<keyword evidence="5 8" id="KW-0520">NAD</keyword>
<dbReference type="Gene3D" id="3.90.79.10">
    <property type="entry name" value="Nucleoside Triphosphate Pyrophosphohydrolase"/>
    <property type="match status" value="1"/>
</dbReference>
<dbReference type="GO" id="GO:0008270">
    <property type="term" value="F:zinc ion binding"/>
    <property type="evidence" value="ECO:0007669"/>
    <property type="project" value="UniProtKB-UniRule"/>
</dbReference>
<comment type="catalytic activity">
    <reaction evidence="8">
        <text>NADH + H2O = reduced beta-nicotinamide D-ribonucleotide + AMP + 2 H(+)</text>
        <dbReference type="Rhea" id="RHEA:48868"/>
        <dbReference type="ChEBI" id="CHEBI:15377"/>
        <dbReference type="ChEBI" id="CHEBI:15378"/>
        <dbReference type="ChEBI" id="CHEBI:57945"/>
        <dbReference type="ChEBI" id="CHEBI:90832"/>
        <dbReference type="ChEBI" id="CHEBI:456215"/>
        <dbReference type="EC" id="3.6.1.22"/>
    </reaction>
</comment>
<gene>
    <name evidence="8 10" type="primary">nudC</name>
    <name evidence="10" type="ORF">KME25_11505</name>
</gene>
<dbReference type="AlphaFoldDB" id="A0A951UAZ1"/>
<feature type="binding site" evidence="8">
    <location>
        <position position="252"/>
    </location>
    <ligand>
        <name>a divalent metal cation</name>
        <dbReference type="ChEBI" id="CHEBI:60240"/>
        <label>3</label>
    </ligand>
</feature>
<feature type="binding site" evidence="8">
    <location>
        <position position="274"/>
    </location>
    <ligand>
        <name>substrate</name>
    </ligand>
</feature>
<feature type="short sequence motif" description="Nudix box" evidence="8">
    <location>
        <begin position="192"/>
        <end position="213"/>
    </location>
</feature>
<comment type="cofactor">
    <cofactor evidence="8">
        <name>Mg(2+)</name>
        <dbReference type="ChEBI" id="CHEBI:18420"/>
    </cofactor>
    <cofactor evidence="8">
        <name>Mn(2+)</name>
        <dbReference type="ChEBI" id="CHEBI:29035"/>
    </cofactor>
    <text evidence="8">Divalent metal cations. Mg(2+) or Mn(2+).</text>
</comment>
<feature type="binding site" evidence="8">
    <location>
        <begin position="225"/>
        <end position="232"/>
    </location>
    <ligand>
        <name>substrate</name>
    </ligand>
</feature>
<feature type="binding site" evidence="8">
    <location>
        <position position="211"/>
    </location>
    <ligand>
        <name>a divalent metal cation</name>
        <dbReference type="ChEBI" id="CHEBI:60240"/>
        <label>1</label>
    </ligand>
</feature>
<comment type="similarity">
    <text evidence="1 8">Belongs to the Nudix hydrolase family. NudC subfamily.</text>
</comment>
<dbReference type="PRINTS" id="PR00502">
    <property type="entry name" value="NUDIXFAMILY"/>
</dbReference>
<dbReference type="PANTHER" id="PTHR42904:SF6">
    <property type="entry name" value="NAD-CAPPED RNA HYDROLASE NUDT12"/>
    <property type="match status" value="1"/>
</dbReference>
<dbReference type="InterPro" id="IPR000086">
    <property type="entry name" value="NUDIX_hydrolase_dom"/>
</dbReference>
<dbReference type="Pfam" id="PF09296">
    <property type="entry name" value="NUDIX-like"/>
    <property type="match status" value="1"/>
</dbReference>
<feature type="binding site" evidence="8">
    <location>
        <position position="101"/>
    </location>
    <ligand>
        <name>substrate</name>
    </ligand>
</feature>
<dbReference type="GO" id="GO:0030145">
    <property type="term" value="F:manganese ion binding"/>
    <property type="evidence" value="ECO:0007669"/>
    <property type="project" value="UniProtKB-UniRule"/>
</dbReference>
<proteinExistence type="inferred from homology"/>
<feature type="binding site" evidence="8">
    <location>
        <position position="191"/>
    </location>
    <ligand>
        <name>a divalent metal cation</name>
        <dbReference type="ChEBI" id="CHEBI:60240"/>
        <label>1</label>
    </ligand>
</feature>
<evidence type="ECO:0000256" key="5">
    <source>
        <dbReference type="ARBA" id="ARBA00023027"/>
    </source>
</evidence>
<evidence type="ECO:0000313" key="10">
    <source>
        <dbReference type="EMBL" id="MBW4545056.1"/>
    </source>
</evidence>
<dbReference type="InterPro" id="IPR015376">
    <property type="entry name" value="Znr_NADH_PPase"/>
</dbReference>
<dbReference type="GO" id="GO:0019677">
    <property type="term" value="P:NAD+ catabolic process"/>
    <property type="evidence" value="ECO:0007669"/>
    <property type="project" value="TreeGrafter"/>
</dbReference>
<organism evidence="10 11">
    <name type="scientific">Symplocastrum torsivum CPER-KK1</name>
    <dbReference type="NCBI Taxonomy" id="450513"/>
    <lineage>
        <taxon>Bacteria</taxon>
        <taxon>Bacillati</taxon>
        <taxon>Cyanobacteriota</taxon>
        <taxon>Cyanophyceae</taxon>
        <taxon>Oscillatoriophycideae</taxon>
        <taxon>Oscillatoriales</taxon>
        <taxon>Microcoleaceae</taxon>
        <taxon>Symplocastrum</taxon>
    </lineage>
</organism>
<dbReference type="InterPro" id="IPR020084">
    <property type="entry name" value="NUDIX_hydrolase_CS"/>
</dbReference>
<dbReference type="FunFam" id="3.90.79.10:FF:000051">
    <property type="entry name" value="Probable NADH pyrophosphatase"/>
    <property type="match status" value="1"/>
</dbReference>
<keyword evidence="3 8" id="KW-0378">Hydrolase</keyword>
<sequence length="285" mass="31915">MSAVRYAIALRVDMHRTFIPGITHPALQSEPAWWFAFVGNKLLVRPEGTLSTIPNLISLSEIGLVPVRTQFLGTLDNQPCYSAELPKDAIAPDGLTFRGLRELYGMLDEDLFVLSGRAIQIVEWDRTHQYCGHCATPTTQLPHERTKRCPKCGLVNYPRLSPAVIMLISRGEELLLARAPRFPAGMYSVLAGFVEPGESLEETVVREVREEVGIEVKDIRYFGSQPWPFPNSLMIGFTATYASGDIVIEPEELADAAWFSKHNLPQIPPKLSIARKLIDWFVSTH</sequence>
<dbReference type="InterPro" id="IPR015797">
    <property type="entry name" value="NUDIX_hydrolase-like_dom_sf"/>
</dbReference>
<evidence type="ECO:0000256" key="6">
    <source>
        <dbReference type="ARBA" id="ARBA00023211"/>
    </source>
</evidence>
<name>A0A951UAZ1_9CYAN</name>
<comment type="catalytic activity">
    <reaction evidence="8">
        <text>NAD(+) + H2O = beta-nicotinamide D-ribonucleotide + AMP + 2 H(+)</text>
        <dbReference type="Rhea" id="RHEA:11800"/>
        <dbReference type="ChEBI" id="CHEBI:14649"/>
        <dbReference type="ChEBI" id="CHEBI:15377"/>
        <dbReference type="ChEBI" id="CHEBI:15378"/>
        <dbReference type="ChEBI" id="CHEBI:57540"/>
        <dbReference type="ChEBI" id="CHEBI:456215"/>
        <dbReference type="EC" id="3.6.1.22"/>
    </reaction>
</comment>
<dbReference type="InterPro" id="IPR020476">
    <property type="entry name" value="Nudix_hydrolase"/>
</dbReference>
<dbReference type="NCBIfam" id="NF001299">
    <property type="entry name" value="PRK00241.1"/>
    <property type="match status" value="1"/>
</dbReference>
<dbReference type="GO" id="GO:0035529">
    <property type="term" value="F:NADH pyrophosphatase activity"/>
    <property type="evidence" value="ECO:0007669"/>
    <property type="project" value="TreeGrafter"/>
</dbReference>
<comment type="cofactor">
    <cofactor evidence="8">
        <name>Zn(2+)</name>
        <dbReference type="ChEBI" id="CHEBI:29105"/>
    </cofactor>
    <text evidence="8">Binds 1 zinc ion per subunit.</text>
</comment>
<feature type="binding site" evidence="8">
    <location>
        <position position="152"/>
    </location>
    <ligand>
        <name>Zn(2+)</name>
        <dbReference type="ChEBI" id="CHEBI:29105"/>
    </ligand>
</feature>
<dbReference type="InterPro" id="IPR049734">
    <property type="entry name" value="NudC-like_C"/>
</dbReference>
<feature type="binding site" evidence="8">
    <location>
        <position position="134"/>
    </location>
    <ligand>
        <name>Zn(2+)</name>
        <dbReference type="ChEBI" id="CHEBI:29105"/>
    </ligand>
</feature>
<dbReference type="GO" id="GO:0005829">
    <property type="term" value="C:cytosol"/>
    <property type="evidence" value="ECO:0007669"/>
    <property type="project" value="TreeGrafter"/>
</dbReference>
<comment type="catalytic activity">
    <reaction evidence="7">
        <text>a 5'-end NAD(+)-phospho-ribonucleoside in mRNA + H2O = a 5'-end phospho-adenosine-phospho-ribonucleoside in mRNA + beta-nicotinamide D-ribonucleotide + 2 H(+)</text>
        <dbReference type="Rhea" id="RHEA:60876"/>
        <dbReference type="Rhea" id="RHEA-COMP:15698"/>
        <dbReference type="Rhea" id="RHEA-COMP:15719"/>
        <dbReference type="ChEBI" id="CHEBI:14649"/>
        <dbReference type="ChEBI" id="CHEBI:15377"/>
        <dbReference type="ChEBI" id="CHEBI:15378"/>
        <dbReference type="ChEBI" id="CHEBI:144029"/>
        <dbReference type="ChEBI" id="CHEBI:144051"/>
    </reaction>
    <physiologicalReaction direction="left-to-right" evidence="7">
        <dbReference type="Rhea" id="RHEA:60877"/>
    </physiologicalReaction>
</comment>
<evidence type="ECO:0000313" key="11">
    <source>
        <dbReference type="Proteomes" id="UP000753908"/>
    </source>
</evidence>
<dbReference type="Pfam" id="PF00293">
    <property type="entry name" value="NUDIX"/>
    <property type="match status" value="1"/>
</dbReference>
<dbReference type="GO" id="GO:0000210">
    <property type="term" value="F:NAD+ diphosphatase activity"/>
    <property type="evidence" value="ECO:0007669"/>
    <property type="project" value="UniProtKB-UniRule"/>
</dbReference>
<dbReference type="InterPro" id="IPR050241">
    <property type="entry name" value="NAD-cap_RNA_hydrolase_NudC"/>
</dbReference>
<feature type="binding site" evidence="8">
    <location>
        <position position="157"/>
    </location>
    <ligand>
        <name>substrate</name>
    </ligand>
</feature>
<dbReference type="GO" id="GO:0006742">
    <property type="term" value="P:NADP+ catabolic process"/>
    <property type="evidence" value="ECO:0007669"/>
    <property type="project" value="TreeGrafter"/>
</dbReference>
<dbReference type="Pfam" id="PF09297">
    <property type="entry name" value="Zn_ribbon_NUD"/>
    <property type="match status" value="1"/>
</dbReference>
<reference evidence="10" key="1">
    <citation type="submission" date="2021-05" db="EMBL/GenBank/DDBJ databases">
        <authorList>
            <person name="Pietrasiak N."/>
            <person name="Ward R."/>
            <person name="Stajich J.E."/>
            <person name="Kurbessoian T."/>
        </authorList>
    </citation>
    <scope>NUCLEOTIDE SEQUENCE</scope>
    <source>
        <strain evidence="10">CPER-KK1</strain>
    </source>
</reference>
<dbReference type="PROSITE" id="PS00893">
    <property type="entry name" value="NUDIX_BOX"/>
    <property type="match status" value="1"/>
</dbReference>
<comment type="caution">
    <text evidence="10">The sequence shown here is derived from an EMBL/GenBank/DDBJ whole genome shotgun (WGS) entry which is preliminary data.</text>
</comment>
<comment type="caution">
    <text evidence="8">Lacks conserved residue(s) required for the propagation of feature annotation.</text>
</comment>
<accession>A0A951UAZ1</accession>
<evidence type="ECO:0000256" key="4">
    <source>
        <dbReference type="ARBA" id="ARBA00022842"/>
    </source>
</evidence>
<evidence type="ECO:0000256" key="3">
    <source>
        <dbReference type="ARBA" id="ARBA00022801"/>
    </source>
</evidence>
<dbReference type="SUPFAM" id="SSF55811">
    <property type="entry name" value="Nudix"/>
    <property type="match status" value="2"/>
</dbReference>
<feature type="binding site" evidence="8">
    <location>
        <position position="207"/>
    </location>
    <ligand>
        <name>a divalent metal cation</name>
        <dbReference type="ChEBI" id="CHEBI:60240"/>
        <label>2</label>
    </ligand>
</feature>
<evidence type="ECO:0000256" key="7">
    <source>
        <dbReference type="ARBA" id="ARBA00023679"/>
    </source>
</evidence>
<dbReference type="Proteomes" id="UP000753908">
    <property type="component" value="Unassembled WGS sequence"/>
</dbReference>
<keyword evidence="4 8" id="KW-0460">Magnesium</keyword>
<feature type="binding site" evidence="8">
    <location>
        <position position="252"/>
    </location>
    <ligand>
        <name>a divalent metal cation</name>
        <dbReference type="ChEBI" id="CHEBI:60240"/>
        <label>1</label>
    </ligand>
</feature>
<keyword evidence="8" id="KW-0862">Zinc</keyword>
<feature type="binding site" evidence="8">
    <location>
        <position position="144"/>
    </location>
    <ligand>
        <name>substrate</name>
    </ligand>
</feature>
<dbReference type="GO" id="GO:0000287">
    <property type="term" value="F:magnesium ion binding"/>
    <property type="evidence" value="ECO:0007669"/>
    <property type="project" value="UniProtKB-UniRule"/>
</dbReference>
<dbReference type="EMBL" id="JAHHIF010000012">
    <property type="protein sequence ID" value="MBW4545056.1"/>
    <property type="molecule type" value="Genomic_DNA"/>
</dbReference>
<feature type="binding site" evidence="8">
    <location>
        <position position="131"/>
    </location>
    <ligand>
        <name>Zn(2+)</name>
        <dbReference type="ChEBI" id="CHEBI:29105"/>
    </ligand>
</feature>
<keyword evidence="2 8" id="KW-0479">Metal-binding</keyword>
<evidence type="ECO:0000256" key="2">
    <source>
        <dbReference type="ARBA" id="ARBA00022723"/>
    </source>
</evidence>
<dbReference type="EC" id="3.6.1.-" evidence="8"/>
<dbReference type="CDD" id="cd03429">
    <property type="entry name" value="NUDIX_NADH_pyrophosphatase_Nudt13"/>
    <property type="match status" value="1"/>
</dbReference>
<dbReference type="Gene3D" id="3.90.79.20">
    <property type="match status" value="1"/>
</dbReference>
<keyword evidence="6 8" id="KW-0464">Manganese</keyword>
<dbReference type="PANTHER" id="PTHR42904">
    <property type="entry name" value="NUDIX HYDROLASE, NUDC SUBFAMILY"/>
    <property type="match status" value="1"/>
</dbReference>
<dbReference type="PROSITE" id="PS51462">
    <property type="entry name" value="NUDIX"/>
    <property type="match status" value="1"/>
</dbReference>
<feature type="domain" description="Nudix hydrolase" evidence="9">
    <location>
        <begin position="158"/>
        <end position="282"/>
    </location>
</feature>